<organism evidence="7">
    <name type="scientific">Phylloscopus inornatus Iteradensovirus</name>
    <dbReference type="NCBI Taxonomy" id="2794562"/>
    <lineage>
        <taxon>Viruses</taxon>
        <taxon>Monodnaviria</taxon>
        <taxon>Shotokuvirae</taxon>
        <taxon>Cossaviricota</taxon>
        <taxon>Quintoviricetes</taxon>
        <taxon>Piccovirales</taxon>
        <taxon>Parvoviridae</taxon>
        <taxon>Densovirinae</taxon>
        <taxon>Iteradensovirus</taxon>
    </lineage>
</organism>
<dbReference type="GO" id="GO:0005198">
    <property type="term" value="F:structural molecule activity"/>
    <property type="evidence" value="ECO:0007669"/>
    <property type="project" value="InterPro"/>
</dbReference>
<protein>
    <submittedName>
        <fullName evidence="7">VP</fullName>
    </submittedName>
</protein>
<evidence type="ECO:0000256" key="5">
    <source>
        <dbReference type="SAM" id="MobiDB-lite"/>
    </source>
</evidence>
<keyword evidence="2" id="KW-1140">T=1 icosahedral capsid protein</keyword>
<comment type="subcellular location">
    <subcellularLocation>
        <location evidence="1">Virion</location>
    </subcellularLocation>
</comment>
<reference evidence="7" key="1">
    <citation type="submission" date="2020-09" db="EMBL/GenBank/DDBJ databases">
        <authorList>
            <person name="Dai Z."/>
            <person name="Yang S."/>
            <person name="Zhang W."/>
        </authorList>
    </citation>
    <scope>NUCLEOTIDE SEQUENCE</scope>
    <source>
        <strain evidence="7">Ybw132par03</strain>
    </source>
</reference>
<name>A0A8A4XED1_9VIRU</name>
<feature type="domain" description="Phospholipase A2-like" evidence="6">
    <location>
        <begin position="3"/>
        <end position="74"/>
    </location>
</feature>
<dbReference type="Pfam" id="PF08398">
    <property type="entry name" value="Phospholip_A2_4"/>
    <property type="match status" value="1"/>
</dbReference>
<keyword evidence="4" id="KW-0946">Virion</keyword>
<evidence type="ECO:0000256" key="1">
    <source>
        <dbReference type="ARBA" id="ARBA00004328"/>
    </source>
</evidence>
<feature type="compositionally biased region" description="Gly residues" evidence="5">
    <location>
        <begin position="222"/>
        <end position="238"/>
    </location>
</feature>
<dbReference type="GO" id="GO:0039615">
    <property type="term" value="C:T=1 icosahedral viral capsid"/>
    <property type="evidence" value="ECO:0007669"/>
    <property type="project" value="UniProtKB-KW"/>
</dbReference>
<feature type="region of interest" description="Disordered" evidence="5">
    <location>
        <begin position="220"/>
        <end position="242"/>
    </location>
</feature>
<dbReference type="InterPro" id="IPR013607">
    <property type="entry name" value="Phospholipase_A2-like"/>
</dbReference>
<evidence type="ECO:0000313" key="7">
    <source>
        <dbReference type="EMBL" id="QTE04066.1"/>
    </source>
</evidence>
<evidence type="ECO:0000259" key="6">
    <source>
        <dbReference type="Pfam" id="PF08398"/>
    </source>
</evidence>
<dbReference type="EMBL" id="MW046601">
    <property type="protein sequence ID" value="QTE04066.1"/>
    <property type="molecule type" value="Genomic_DNA"/>
</dbReference>
<keyword evidence="3" id="KW-0167">Capsid protein</keyword>
<feature type="compositionally biased region" description="Polar residues" evidence="5">
    <location>
        <begin position="145"/>
        <end position="160"/>
    </location>
</feature>
<evidence type="ECO:0000256" key="3">
    <source>
        <dbReference type="ARBA" id="ARBA00022561"/>
    </source>
</evidence>
<dbReference type="InterPro" id="IPR016184">
    <property type="entry name" value="Capsid/spike_ssDNA_virus"/>
</dbReference>
<accession>A0A8A4XED1</accession>
<reference evidence="7" key="2">
    <citation type="journal article" date="2022" name="Gigascience">
        <title>Parvovirus dark matter in the cloaca of wild birds.</title>
        <authorList>
            <person name="Dai Z."/>
            <person name="Wang H."/>
            <person name="Wu H."/>
            <person name="Zhang Q."/>
            <person name="Ji L."/>
            <person name="Wang X."/>
            <person name="Shen Q."/>
            <person name="Yang S."/>
            <person name="Ma X."/>
            <person name="Shan T."/>
            <person name="Zhang W."/>
        </authorList>
    </citation>
    <scope>NUCLEOTIDE SEQUENCE</scope>
    <source>
        <strain evidence="7">Ybw132par03</strain>
    </source>
</reference>
<evidence type="ECO:0000256" key="2">
    <source>
        <dbReference type="ARBA" id="ARBA00022431"/>
    </source>
</evidence>
<feature type="region of interest" description="Disordered" evidence="5">
    <location>
        <begin position="144"/>
        <end position="163"/>
    </location>
</feature>
<evidence type="ECO:0000256" key="4">
    <source>
        <dbReference type="ARBA" id="ARBA00022844"/>
    </source>
</evidence>
<dbReference type="SUPFAM" id="SSF88645">
    <property type="entry name" value="ssDNA viruses"/>
    <property type="match status" value="1"/>
</dbReference>
<sequence length="712" mass="79329">MPFHFPYHNYLGPGTSDFEAEPVNKADYIAYLHDIAYTTVENKQQVYKEDKLAIQRFLNDYYHGEGSFSSLVGATGLYFKNFIEEKVLHTPLYPLVGNAAAAEGNDQVMPPPPNKKPKNWAAITRINQARRRQRELLAQEAESARQLQQDQQVPGTSGVNKRSLYPDLSDEEGWDSIFNEVFDDIDQGGDSSSTANMPPPVDVPAGVDQTMDVQADMARSSGIGGDGANSGGGTGSHGGNDIYAGTTQGNNVHVKEFNKSYHFSLGNGLPEWRRTTTNAYGPVNQLRYNSIHCIPWHRLAMYCSEGEMLRLYSNYSMAQVEMVEVELFSLGVRLPYITGQTVSLVANSMAQYPIGKFHFDRDFMCNQNDANVNDIVGKCLGEEWKTTTIGGGTDWTSSFPNLTAATTNRVLTNPVIVNYPMTVTDGTQQMFPKDVGIYDYVDIKNGSTAYGLCWKDAYKPKQGILFAKSNEAIVGGFANRTPDGFPPVFQNGGQHQHGSRGLHMTTYNNNFVLMTDNADTPSFSTRDAEVENNMVFSAADGKMNSACMPFFMVGMVNVRNLAEGQPNENTVLEGRWDVMLKCKIRIKCLDNVQRGYINRIVNNVPYVYNPFYRFGITDAGGTYRIIGENEVRTLHGKATSKLIQGALGLETTEEQYLELAKTLIKKKIVTADQLQDYYKEIKNNLKHSHGSHVTHPGFRKALNKLVDKKNFQ</sequence>
<proteinExistence type="predicted"/>